<organism evidence="1 2">
    <name type="scientific">Clunio marinus</name>
    <dbReference type="NCBI Taxonomy" id="568069"/>
    <lineage>
        <taxon>Eukaryota</taxon>
        <taxon>Metazoa</taxon>
        <taxon>Ecdysozoa</taxon>
        <taxon>Arthropoda</taxon>
        <taxon>Hexapoda</taxon>
        <taxon>Insecta</taxon>
        <taxon>Pterygota</taxon>
        <taxon>Neoptera</taxon>
        <taxon>Endopterygota</taxon>
        <taxon>Diptera</taxon>
        <taxon>Nematocera</taxon>
        <taxon>Chironomoidea</taxon>
        <taxon>Chironomidae</taxon>
        <taxon>Clunio</taxon>
    </lineage>
</organism>
<name>A0A1J1ISC0_9DIPT</name>
<dbReference type="EMBL" id="CVRI01000057">
    <property type="protein sequence ID" value="CRL02444.1"/>
    <property type="molecule type" value="Genomic_DNA"/>
</dbReference>
<proteinExistence type="predicted"/>
<keyword evidence="2" id="KW-1185">Reference proteome</keyword>
<evidence type="ECO:0000313" key="1">
    <source>
        <dbReference type="EMBL" id="CRL02444.1"/>
    </source>
</evidence>
<protein>
    <submittedName>
        <fullName evidence="1">CLUMA_CG015694, isoform A</fullName>
    </submittedName>
</protein>
<reference evidence="1 2" key="1">
    <citation type="submission" date="2015-04" db="EMBL/GenBank/DDBJ databases">
        <authorList>
            <person name="Syromyatnikov M.Y."/>
            <person name="Popov V.N."/>
        </authorList>
    </citation>
    <scope>NUCLEOTIDE SEQUENCE [LARGE SCALE GENOMIC DNA]</scope>
</reference>
<accession>A0A1J1ISC0</accession>
<evidence type="ECO:0000313" key="2">
    <source>
        <dbReference type="Proteomes" id="UP000183832"/>
    </source>
</evidence>
<dbReference type="Proteomes" id="UP000183832">
    <property type="component" value="Unassembled WGS sequence"/>
</dbReference>
<gene>
    <name evidence="1" type="ORF">CLUMA_CG015694</name>
</gene>
<sequence>MELACSFSLDFCSQPIKVDKLQSGVYLQEMFVRNETHLVCCYLRRRKNEVLDILTTRLSQSPEV</sequence>
<dbReference type="AlphaFoldDB" id="A0A1J1ISC0"/>